<name>A0A835IPN7_9MAGN</name>
<evidence type="ECO:0000313" key="3">
    <source>
        <dbReference type="Proteomes" id="UP000631114"/>
    </source>
</evidence>
<evidence type="ECO:0008006" key="4">
    <source>
        <dbReference type="Google" id="ProtNLM"/>
    </source>
</evidence>
<dbReference type="AlphaFoldDB" id="A0A835IPN7"/>
<dbReference type="SUPFAM" id="SSF51730">
    <property type="entry name" value="FAD-linked oxidoreductase"/>
    <property type="match status" value="1"/>
</dbReference>
<dbReference type="EMBL" id="JADFTS010000002">
    <property type="protein sequence ID" value="KAF9620042.1"/>
    <property type="molecule type" value="Genomic_DNA"/>
</dbReference>
<evidence type="ECO:0000313" key="2">
    <source>
        <dbReference type="EMBL" id="KAF9620042.1"/>
    </source>
</evidence>
<evidence type="ECO:0000256" key="1">
    <source>
        <dbReference type="ARBA" id="ARBA00023002"/>
    </source>
</evidence>
<dbReference type="InterPro" id="IPR029041">
    <property type="entry name" value="FAD-linked_oxidoreductase-like"/>
</dbReference>
<dbReference type="GO" id="GO:0016491">
    <property type="term" value="F:oxidoreductase activity"/>
    <property type="evidence" value="ECO:0007669"/>
    <property type="project" value="UniProtKB-KW"/>
</dbReference>
<proteinExistence type="predicted"/>
<organism evidence="2 3">
    <name type="scientific">Coptis chinensis</name>
    <dbReference type="NCBI Taxonomy" id="261450"/>
    <lineage>
        <taxon>Eukaryota</taxon>
        <taxon>Viridiplantae</taxon>
        <taxon>Streptophyta</taxon>
        <taxon>Embryophyta</taxon>
        <taxon>Tracheophyta</taxon>
        <taxon>Spermatophyta</taxon>
        <taxon>Magnoliopsida</taxon>
        <taxon>Ranunculales</taxon>
        <taxon>Ranunculaceae</taxon>
        <taxon>Coptidoideae</taxon>
        <taxon>Coptis</taxon>
    </lineage>
</organism>
<dbReference type="Proteomes" id="UP000631114">
    <property type="component" value="Unassembled WGS sequence"/>
</dbReference>
<sequence>MHACYNECASFMVEKVFTGTGAVVLATHNLESGKVEAAKAQGFQVSKYFPYGPIEMGGGSLSTEGAGFGAIIRDHEGKDHAMDTTNEETNDCRENLVDKQGDQVNLGAGIAVEEGEILKNVGSETEDWHDAAW</sequence>
<gene>
    <name evidence="2" type="ORF">IFM89_010692</name>
</gene>
<dbReference type="OrthoDB" id="5464at2759"/>
<comment type="caution">
    <text evidence="2">The sequence shown here is derived from an EMBL/GenBank/DDBJ whole genome shotgun (WGS) entry which is preliminary data.</text>
</comment>
<keyword evidence="1" id="KW-0560">Oxidoreductase</keyword>
<accession>A0A835IPN7</accession>
<protein>
    <recommendedName>
        <fullName evidence="4">Proline dehydrogenase</fullName>
    </recommendedName>
</protein>
<reference evidence="2 3" key="1">
    <citation type="submission" date="2020-10" db="EMBL/GenBank/DDBJ databases">
        <title>The Coptis chinensis genome and diversification of protoberbering-type alkaloids.</title>
        <authorList>
            <person name="Wang B."/>
            <person name="Shu S."/>
            <person name="Song C."/>
            <person name="Liu Y."/>
        </authorList>
    </citation>
    <scope>NUCLEOTIDE SEQUENCE [LARGE SCALE GENOMIC DNA]</scope>
    <source>
        <strain evidence="2">HL-2020</strain>
        <tissue evidence="2">Leaf</tissue>
    </source>
</reference>
<keyword evidence="3" id="KW-1185">Reference proteome</keyword>